<organism evidence="2">
    <name type="scientific">marine sediment metagenome</name>
    <dbReference type="NCBI Taxonomy" id="412755"/>
    <lineage>
        <taxon>unclassified sequences</taxon>
        <taxon>metagenomes</taxon>
        <taxon>ecological metagenomes</taxon>
    </lineage>
</organism>
<feature type="region of interest" description="Disordered" evidence="1">
    <location>
        <begin position="1"/>
        <end position="26"/>
    </location>
</feature>
<dbReference type="EMBL" id="LAZR01019148">
    <property type="protein sequence ID" value="KKL93579.1"/>
    <property type="molecule type" value="Genomic_DNA"/>
</dbReference>
<feature type="non-terminal residue" evidence="2">
    <location>
        <position position="1"/>
    </location>
</feature>
<gene>
    <name evidence="2" type="ORF">LCGC14_1873300</name>
</gene>
<dbReference type="AlphaFoldDB" id="A0A0F9G494"/>
<name>A0A0F9G494_9ZZZZ</name>
<reference evidence="2" key="1">
    <citation type="journal article" date="2015" name="Nature">
        <title>Complex archaea that bridge the gap between prokaryotes and eukaryotes.</title>
        <authorList>
            <person name="Spang A."/>
            <person name="Saw J.H."/>
            <person name="Jorgensen S.L."/>
            <person name="Zaremba-Niedzwiedzka K."/>
            <person name="Martijn J."/>
            <person name="Lind A.E."/>
            <person name="van Eijk R."/>
            <person name="Schleper C."/>
            <person name="Guy L."/>
            <person name="Ettema T.J."/>
        </authorList>
    </citation>
    <scope>NUCLEOTIDE SEQUENCE</scope>
</reference>
<evidence type="ECO:0000313" key="2">
    <source>
        <dbReference type="EMBL" id="KKL93579.1"/>
    </source>
</evidence>
<protein>
    <submittedName>
        <fullName evidence="2">Uncharacterized protein</fullName>
    </submittedName>
</protein>
<sequence>VLYAATPKPAENAEQGKKGHLWMDTS</sequence>
<comment type="caution">
    <text evidence="2">The sequence shown here is derived from an EMBL/GenBank/DDBJ whole genome shotgun (WGS) entry which is preliminary data.</text>
</comment>
<evidence type="ECO:0000256" key="1">
    <source>
        <dbReference type="SAM" id="MobiDB-lite"/>
    </source>
</evidence>
<proteinExistence type="predicted"/>
<accession>A0A0F9G494</accession>